<dbReference type="PANTHER" id="PTHR11085:SF10">
    <property type="entry name" value="NAD-DEPENDENT PROTEIN DEACYLASE SIRTUIN-5, MITOCHONDRIAL-RELATED"/>
    <property type="match status" value="1"/>
</dbReference>
<feature type="binding site" evidence="4">
    <location>
        <position position="145"/>
    </location>
    <ligand>
        <name>Zn(2+)</name>
        <dbReference type="ChEBI" id="CHEBI:29105"/>
    </ligand>
</feature>
<keyword evidence="2" id="KW-0808">Transferase</keyword>
<dbReference type="GO" id="GO:0036054">
    <property type="term" value="F:protein-malonyllysine demalonylase activity"/>
    <property type="evidence" value="ECO:0007669"/>
    <property type="project" value="InterPro"/>
</dbReference>
<gene>
    <name evidence="6" type="ORF">GRF29_44g2106332</name>
</gene>
<comment type="similarity">
    <text evidence="1">Belongs to the sirtuin family. Class I subfamily.</text>
</comment>
<evidence type="ECO:0000256" key="1">
    <source>
        <dbReference type="ARBA" id="ARBA00006924"/>
    </source>
</evidence>
<protein>
    <recommendedName>
        <fullName evidence="5">Deacetylase sirtuin-type domain-containing protein</fullName>
    </recommendedName>
</protein>
<organism evidence="6 7">
    <name type="scientific">Pseudopithomyces chartarum</name>
    <dbReference type="NCBI Taxonomy" id="1892770"/>
    <lineage>
        <taxon>Eukaryota</taxon>
        <taxon>Fungi</taxon>
        <taxon>Dikarya</taxon>
        <taxon>Ascomycota</taxon>
        <taxon>Pezizomycotina</taxon>
        <taxon>Dothideomycetes</taxon>
        <taxon>Pleosporomycetidae</taxon>
        <taxon>Pleosporales</taxon>
        <taxon>Massarineae</taxon>
        <taxon>Didymosphaeriaceae</taxon>
        <taxon>Pseudopithomyces</taxon>
    </lineage>
</organism>
<dbReference type="EMBL" id="WVTA01000005">
    <property type="protein sequence ID" value="KAK3210247.1"/>
    <property type="molecule type" value="Genomic_DNA"/>
</dbReference>
<dbReference type="GO" id="GO:0036055">
    <property type="term" value="F:protein-succinyllysine desuccinylase activity"/>
    <property type="evidence" value="ECO:0007669"/>
    <property type="project" value="InterPro"/>
</dbReference>
<name>A0AAN6RK73_9PLEO</name>
<feature type="binding site" evidence="4">
    <location>
        <position position="140"/>
    </location>
    <ligand>
        <name>Zn(2+)</name>
        <dbReference type="ChEBI" id="CHEBI:29105"/>
    </ligand>
</feature>
<dbReference type="CDD" id="cd01412">
    <property type="entry name" value="SIRT5_Af1_CobB"/>
    <property type="match status" value="1"/>
</dbReference>
<keyword evidence="7" id="KW-1185">Reference proteome</keyword>
<dbReference type="PANTHER" id="PTHR11085">
    <property type="entry name" value="NAD-DEPENDENT PROTEIN DEACYLASE SIRTUIN-5, MITOCHONDRIAL-RELATED"/>
    <property type="match status" value="1"/>
</dbReference>
<dbReference type="SUPFAM" id="SSF52467">
    <property type="entry name" value="DHS-like NAD/FAD-binding domain"/>
    <property type="match status" value="1"/>
</dbReference>
<feature type="binding site" evidence="4">
    <location>
        <position position="204"/>
    </location>
    <ligand>
        <name>Zn(2+)</name>
        <dbReference type="ChEBI" id="CHEBI:29105"/>
    </ligand>
</feature>
<evidence type="ECO:0000256" key="3">
    <source>
        <dbReference type="ARBA" id="ARBA00023027"/>
    </source>
</evidence>
<dbReference type="InterPro" id="IPR029035">
    <property type="entry name" value="DHS-like_NAD/FAD-binding_dom"/>
</dbReference>
<feature type="domain" description="Deacetylase sirtuin-type" evidence="5">
    <location>
        <begin position="9"/>
        <end position="307"/>
    </location>
</feature>
<dbReference type="Gene3D" id="3.30.1600.10">
    <property type="entry name" value="SIR2/SIRT2 'Small Domain"/>
    <property type="match status" value="1"/>
</dbReference>
<evidence type="ECO:0000313" key="7">
    <source>
        <dbReference type="Proteomes" id="UP001280581"/>
    </source>
</evidence>
<dbReference type="GO" id="GO:0046872">
    <property type="term" value="F:metal ion binding"/>
    <property type="evidence" value="ECO:0007669"/>
    <property type="project" value="UniProtKB-KW"/>
</dbReference>
<reference evidence="6 7" key="1">
    <citation type="submission" date="2021-02" db="EMBL/GenBank/DDBJ databases">
        <title>Genome assembly of Pseudopithomyces chartarum.</title>
        <authorList>
            <person name="Jauregui R."/>
            <person name="Singh J."/>
            <person name="Voisey C."/>
        </authorList>
    </citation>
    <scope>NUCLEOTIDE SEQUENCE [LARGE SCALE GENOMIC DNA]</scope>
    <source>
        <strain evidence="6 7">AGR01</strain>
    </source>
</reference>
<dbReference type="GO" id="GO:0070403">
    <property type="term" value="F:NAD+ binding"/>
    <property type="evidence" value="ECO:0007669"/>
    <property type="project" value="InterPro"/>
</dbReference>
<dbReference type="PROSITE" id="PS50305">
    <property type="entry name" value="SIRTUIN"/>
    <property type="match status" value="1"/>
</dbReference>
<feature type="active site" description="Proton acceptor" evidence="4">
    <location>
        <position position="132"/>
    </location>
</feature>
<keyword evidence="3" id="KW-0520">NAD</keyword>
<evidence type="ECO:0000313" key="6">
    <source>
        <dbReference type="EMBL" id="KAK3210247.1"/>
    </source>
</evidence>
<dbReference type="GO" id="GO:0005634">
    <property type="term" value="C:nucleus"/>
    <property type="evidence" value="ECO:0007669"/>
    <property type="project" value="TreeGrafter"/>
</dbReference>
<dbReference type="InterPro" id="IPR026591">
    <property type="entry name" value="Sirtuin_cat_small_dom_sf"/>
</dbReference>
<dbReference type="InterPro" id="IPR003000">
    <property type="entry name" value="Sirtuin"/>
</dbReference>
<keyword evidence="4" id="KW-0479">Metal-binding</keyword>
<accession>A0AAN6RK73</accession>
<dbReference type="InterPro" id="IPR026590">
    <property type="entry name" value="Ssirtuin_cat_dom"/>
</dbReference>
<dbReference type="Pfam" id="PF02146">
    <property type="entry name" value="SIR2"/>
    <property type="match status" value="1"/>
</dbReference>
<keyword evidence="4" id="KW-0862">Zinc</keyword>
<sequence>MASSSAQSTVVPQADLDSFQQHLSKSTRILALLGAGLSASSGLPTFRGAGGLWRTHDATDLATPEAFSADPGLVWQFYSYRRHMALKAKPNPAHYALAELARKKEGFLTLSQNVDGLSPRANHPEDSLKLLHGSLFDVKCSDFFCNHLEKNNYTDPIVPALALPTSEEDPTTTAALAARELDISDVSVPIPELSYKHLPQCPKCKRGLLRPGVVWFGEQLPSKVLQDIDDWMLEKKEIDLIMVVGTSAKVYPAAGYVDLARARGARVAIINMDPNDVTAGGLRKGDWFFQGDAAQILPEILKNVIGELKETPDPAAEGDNAVAGG</sequence>
<dbReference type="Gene3D" id="3.40.50.1220">
    <property type="entry name" value="TPP-binding domain"/>
    <property type="match status" value="1"/>
</dbReference>
<evidence type="ECO:0000256" key="2">
    <source>
        <dbReference type="ARBA" id="ARBA00022679"/>
    </source>
</evidence>
<dbReference type="AlphaFoldDB" id="A0AAN6RK73"/>
<evidence type="ECO:0000259" key="5">
    <source>
        <dbReference type="PROSITE" id="PS50305"/>
    </source>
</evidence>
<evidence type="ECO:0000256" key="4">
    <source>
        <dbReference type="PROSITE-ProRule" id="PRU00236"/>
    </source>
</evidence>
<dbReference type="Proteomes" id="UP001280581">
    <property type="component" value="Unassembled WGS sequence"/>
</dbReference>
<feature type="binding site" evidence="4">
    <location>
        <position position="201"/>
    </location>
    <ligand>
        <name>Zn(2+)</name>
        <dbReference type="ChEBI" id="CHEBI:29105"/>
    </ligand>
</feature>
<proteinExistence type="inferred from homology"/>
<comment type="caution">
    <text evidence="6">The sequence shown here is derived from an EMBL/GenBank/DDBJ whole genome shotgun (WGS) entry which is preliminary data.</text>
</comment>
<dbReference type="InterPro" id="IPR027546">
    <property type="entry name" value="Sirtuin_class_III"/>
</dbReference>
<dbReference type="InterPro" id="IPR050134">
    <property type="entry name" value="NAD-dep_sirtuin_deacylases"/>
</dbReference>
<dbReference type="GO" id="GO:0017136">
    <property type="term" value="F:histone deacetylase activity, NAD-dependent"/>
    <property type="evidence" value="ECO:0007669"/>
    <property type="project" value="TreeGrafter"/>
</dbReference>